<dbReference type="EMBL" id="ML170235">
    <property type="protein sequence ID" value="TDL16759.1"/>
    <property type="molecule type" value="Genomic_DNA"/>
</dbReference>
<reference evidence="1 2" key="1">
    <citation type="submission" date="2018-06" db="EMBL/GenBank/DDBJ databases">
        <title>A transcriptomic atlas of mushroom development highlights an independent origin of complex multicellularity.</title>
        <authorList>
            <consortium name="DOE Joint Genome Institute"/>
            <person name="Krizsan K."/>
            <person name="Almasi E."/>
            <person name="Merenyi Z."/>
            <person name="Sahu N."/>
            <person name="Viragh M."/>
            <person name="Koszo T."/>
            <person name="Mondo S."/>
            <person name="Kiss B."/>
            <person name="Balint B."/>
            <person name="Kues U."/>
            <person name="Barry K."/>
            <person name="Hegedus J.C."/>
            <person name="Henrissat B."/>
            <person name="Johnson J."/>
            <person name="Lipzen A."/>
            <person name="Ohm R."/>
            <person name="Nagy I."/>
            <person name="Pangilinan J."/>
            <person name="Yan J."/>
            <person name="Xiong Y."/>
            <person name="Grigoriev I.V."/>
            <person name="Hibbett D.S."/>
            <person name="Nagy L.G."/>
        </authorList>
    </citation>
    <scope>NUCLEOTIDE SEQUENCE [LARGE SCALE GENOMIC DNA]</scope>
    <source>
        <strain evidence="1 2">SZMC22713</strain>
    </source>
</reference>
<sequence length="431" mass="49905">MNAIIRSLRSRNRKNPDDPDLDEFLESDKHFIYQDACRPPNTHFESPIDLLPSEILEMIFVFTQADIAPWPKGYRKWIYCTHVSRRWRRVSLGFNHLWSSVDTSWCRIASTFIRRSGNAPLRLWINLKADTPSLERQTIDWALTQISRIRELYLQVEGVKELTKISSSLLQNGLQSSIDILDIHSSTSLDFPNDIFKQDRGTLRSLTITNVQFPYPPALLHSITRLRITWTQHRGRPLDFIDLRNTLDLCANLVELEFRNMSIWNTFGMDTDVPFRRTTCLPRLHRLSFYSPSSSEVIQLLNHLKLPTLNSMKIYGFAGPYSSILPVFTSQYDSCRVAMSPLRLHVVFSHLANPDLSMDVHLRLRRCELSEMLSNIFSFSTPSDLYSQQDSPTLNLFVSVSTSPQIFCLNSSHIRPKIGLHSYSCYRTCKN</sequence>
<evidence type="ECO:0000313" key="2">
    <source>
        <dbReference type="Proteomes" id="UP000294933"/>
    </source>
</evidence>
<proteinExistence type="predicted"/>
<dbReference type="AlphaFoldDB" id="A0A4Y7PQC2"/>
<protein>
    <submittedName>
        <fullName evidence="1">Uncharacterized protein</fullName>
    </submittedName>
</protein>
<dbReference type="Proteomes" id="UP000294933">
    <property type="component" value="Unassembled WGS sequence"/>
</dbReference>
<name>A0A4Y7PQC2_9AGAM</name>
<dbReference type="Gene3D" id="1.20.1280.50">
    <property type="match status" value="1"/>
</dbReference>
<evidence type="ECO:0000313" key="1">
    <source>
        <dbReference type="EMBL" id="TDL16759.1"/>
    </source>
</evidence>
<dbReference type="VEuPathDB" id="FungiDB:BD410DRAFT_611652"/>
<dbReference type="OrthoDB" id="3046363at2759"/>
<dbReference type="STRING" id="50990.A0A4Y7PQC2"/>
<accession>A0A4Y7PQC2</accession>
<organism evidence="1 2">
    <name type="scientific">Rickenella mellea</name>
    <dbReference type="NCBI Taxonomy" id="50990"/>
    <lineage>
        <taxon>Eukaryota</taxon>
        <taxon>Fungi</taxon>
        <taxon>Dikarya</taxon>
        <taxon>Basidiomycota</taxon>
        <taxon>Agaricomycotina</taxon>
        <taxon>Agaricomycetes</taxon>
        <taxon>Hymenochaetales</taxon>
        <taxon>Rickenellaceae</taxon>
        <taxon>Rickenella</taxon>
    </lineage>
</organism>
<keyword evidence="2" id="KW-1185">Reference proteome</keyword>
<gene>
    <name evidence="1" type="ORF">BD410DRAFT_611652</name>
</gene>